<name>A0A1H8SU41_9GAMM</name>
<feature type="transmembrane region" description="Helical" evidence="9">
    <location>
        <begin position="337"/>
        <end position="358"/>
    </location>
</feature>
<feature type="compositionally biased region" description="Acidic residues" evidence="8">
    <location>
        <begin position="455"/>
        <end position="467"/>
    </location>
</feature>
<accession>A0A1H8SU41</accession>
<proteinExistence type="inferred from homology"/>
<dbReference type="PANTHER" id="PTHR42810:SF4">
    <property type="entry name" value="URIC ACID TRANSPORTER UACT"/>
    <property type="match status" value="1"/>
</dbReference>
<keyword evidence="7 9" id="KW-0472">Membrane</keyword>
<evidence type="ECO:0000256" key="7">
    <source>
        <dbReference type="ARBA" id="ARBA00023136"/>
    </source>
</evidence>
<evidence type="ECO:0000256" key="1">
    <source>
        <dbReference type="ARBA" id="ARBA00004651"/>
    </source>
</evidence>
<feature type="transmembrane region" description="Helical" evidence="9">
    <location>
        <begin position="249"/>
        <end position="272"/>
    </location>
</feature>
<dbReference type="AlphaFoldDB" id="A0A1H8SU41"/>
<evidence type="ECO:0000313" key="10">
    <source>
        <dbReference type="EMBL" id="SEO82202.1"/>
    </source>
</evidence>
<dbReference type="GO" id="GO:0042907">
    <property type="term" value="F:xanthine transmembrane transporter activity"/>
    <property type="evidence" value="ECO:0007669"/>
    <property type="project" value="TreeGrafter"/>
</dbReference>
<feature type="transmembrane region" description="Helical" evidence="9">
    <location>
        <begin position="43"/>
        <end position="63"/>
    </location>
</feature>
<reference evidence="10 11" key="1">
    <citation type="submission" date="2016-10" db="EMBL/GenBank/DDBJ databases">
        <authorList>
            <person name="de Groot N.N."/>
        </authorList>
    </citation>
    <scope>NUCLEOTIDE SEQUENCE [LARGE SCALE GENOMIC DNA]</scope>
    <source>
        <strain evidence="10 11">CGMCC 1.6291</strain>
    </source>
</reference>
<feature type="transmembrane region" description="Helical" evidence="9">
    <location>
        <begin position="422"/>
        <end position="444"/>
    </location>
</feature>
<keyword evidence="5 9" id="KW-0812">Transmembrane</keyword>
<dbReference type="GO" id="GO:0005886">
    <property type="term" value="C:plasma membrane"/>
    <property type="evidence" value="ECO:0007669"/>
    <property type="project" value="UniProtKB-SubCell"/>
</dbReference>
<sequence>MPDQDETQHRSDSTTADPATEQVRDPDVTPPLSKAIPLGLQHVMAMFAGNVTPPIIIAGVIGATTGETVFLIQVALFVAGVCTLLQTLGAGPIGARLPIVQGTSFGFMPVALPMASTFGLPTVLGAAFIAGLFQIGLGAILKKIRHWFSPVVTGIVVLLIGISLMPVGLNYAAGGGDGSASDYASPANLGMALFVLVVTVIVHQYGKGIFKAASVLVGLAVGYVTAIALGMVDFSPVAEASWFALPQPFVYGMQFELAAIVGMVLIMFVVGLETIGNITAITVGGAGRQPKGRELSGGVMADGAATSFAAIFNTLPNTAFAQNVGLVTLTGVVSRHVVTIGGLFLIALGLVPKLGGVVSAMPEPVLGGAAVVMFGMIASAGLKILQRCELDQRNLLIIAVAIGLGVGLPATEEIADTLPGQVGVLLKSGLVPAAIAALFLDAVLPRAKGQGYEAPEAEQASDDDAPADDAPAGSENR</sequence>
<feature type="transmembrane region" description="Helical" evidence="9">
    <location>
        <begin position="394"/>
        <end position="410"/>
    </location>
</feature>
<keyword evidence="3" id="KW-0813">Transport</keyword>
<feature type="compositionally biased region" description="Low complexity" evidence="8">
    <location>
        <begin position="468"/>
        <end position="477"/>
    </location>
</feature>
<comment type="subcellular location">
    <subcellularLocation>
        <location evidence="1">Cell membrane</location>
        <topology evidence="1">Multi-pass membrane protein</topology>
    </subcellularLocation>
</comment>
<keyword evidence="11" id="KW-1185">Reference proteome</keyword>
<evidence type="ECO:0000256" key="5">
    <source>
        <dbReference type="ARBA" id="ARBA00022692"/>
    </source>
</evidence>
<evidence type="ECO:0000256" key="9">
    <source>
        <dbReference type="SAM" id="Phobius"/>
    </source>
</evidence>
<feature type="transmembrane region" description="Helical" evidence="9">
    <location>
        <begin position="69"/>
        <end position="88"/>
    </location>
</feature>
<dbReference type="InterPro" id="IPR017588">
    <property type="entry name" value="UacT-like"/>
</dbReference>
<dbReference type="RefSeq" id="WP_091642469.1">
    <property type="nucleotide sequence ID" value="NZ_FOEG01000003.1"/>
</dbReference>
<dbReference type="PROSITE" id="PS01116">
    <property type="entry name" value="XANTH_URACIL_PERMASE"/>
    <property type="match status" value="1"/>
</dbReference>
<feature type="region of interest" description="Disordered" evidence="8">
    <location>
        <begin position="1"/>
        <end position="30"/>
    </location>
</feature>
<evidence type="ECO:0000313" key="11">
    <source>
        <dbReference type="Proteomes" id="UP000199657"/>
    </source>
</evidence>
<dbReference type="InterPro" id="IPR006043">
    <property type="entry name" value="NCS2"/>
</dbReference>
<protein>
    <submittedName>
        <fullName evidence="10">Nucleobase:cation symporter-2, NCS2 family</fullName>
    </submittedName>
</protein>
<evidence type="ECO:0000256" key="6">
    <source>
        <dbReference type="ARBA" id="ARBA00022989"/>
    </source>
</evidence>
<dbReference type="STRING" id="406100.SAMN04488052_103203"/>
<dbReference type="Pfam" id="PF00860">
    <property type="entry name" value="Xan_ur_permease"/>
    <property type="match status" value="1"/>
</dbReference>
<dbReference type="PANTHER" id="PTHR42810">
    <property type="entry name" value="PURINE PERMEASE C1399.01C-RELATED"/>
    <property type="match status" value="1"/>
</dbReference>
<keyword evidence="6 9" id="KW-1133">Transmembrane helix</keyword>
<dbReference type="NCBIfam" id="TIGR00801">
    <property type="entry name" value="ncs2"/>
    <property type="match status" value="1"/>
</dbReference>
<comment type="similarity">
    <text evidence="2">Belongs to the nucleobase:cation symporter-2 (NCS2) (TC 2.A.40) family.</text>
</comment>
<feature type="region of interest" description="Disordered" evidence="8">
    <location>
        <begin position="451"/>
        <end position="477"/>
    </location>
</feature>
<feature type="transmembrane region" description="Helical" evidence="9">
    <location>
        <begin position="147"/>
        <end position="171"/>
    </location>
</feature>
<dbReference type="OrthoDB" id="9805749at2"/>
<evidence type="ECO:0000256" key="8">
    <source>
        <dbReference type="SAM" id="MobiDB-lite"/>
    </source>
</evidence>
<organism evidence="10 11">
    <name type="scientific">Aquisalimonas asiatica</name>
    <dbReference type="NCBI Taxonomy" id="406100"/>
    <lineage>
        <taxon>Bacteria</taxon>
        <taxon>Pseudomonadati</taxon>
        <taxon>Pseudomonadota</taxon>
        <taxon>Gammaproteobacteria</taxon>
        <taxon>Chromatiales</taxon>
        <taxon>Ectothiorhodospiraceae</taxon>
        <taxon>Aquisalimonas</taxon>
    </lineage>
</organism>
<evidence type="ECO:0000256" key="2">
    <source>
        <dbReference type="ARBA" id="ARBA00008821"/>
    </source>
</evidence>
<evidence type="ECO:0000256" key="4">
    <source>
        <dbReference type="ARBA" id="ARBA00022475"/>
    </source>
</evidence>
<keyword evidence="4" id="KW-1003">Cell membrane</keyword>
<dbReference type="InterPro" id="IPR006042">
    <property type="entry name" value="Xan_ur_permease"/>
</dbReference>
<dbReference type="Proteomes" id="UP000199657">
    <property type="component" value="Unassembled WGS sequence"/>
</dbReference>
<feature type="transmembrane region" description="Helical" evidence="9">
    <location>
        <begin position="364"/>
        <end position="382"/>
    </location>
</feature>
<dbReference type="NCBIfam" id="NF037981">
    <property type="entry name" value="NCS2_1"/>
    <property type="match status" value="1"/>
</dbReference>
<gene>
    <name evidence="10" type="ORF">SAMN04488052_103203</name>
</gene>
<dbReference type="EMBL" id="FOEG01000003">
    <property type="protein sequence ID" value="SEO82202.1"/>
    <property type="molecule type" value="Genomic_DNA"/>
</dbReference>
<feature type="transmembrane region" description="Helical" evidence="9">
    <location>
        <begin position="183"/>
        <end position="202"/>
    </location>
</feature>
<evidence type="ECO:0000256" key="3">
    <source>
        <dbReference type="ARBA" id="ARBA00022448"/>
    </source>
</evidence>
<feature type="transmembrane region" description="Helical" evidence="9">
    <location>
        <begin position="209"/>
        <end position="229"/>
    </location>
</feature>
<feature type="compositionally biased region" description="Basic and acidic residues" evidence="8">
    <location>
        <begin position="1"/>
        <end position="12"/>
    </location>
</feature>
<feature type="transmembrane region" description="Helical" evidence="9">
    <location>
        <begin position="118"/>
        <end position="140"/>
    </location>
</feature>
<dbReference type="NCBIfam" id="TIGR03173">
    <property type="entry name" value="pbuX"/>
    <property type="match status" value="1"/>
</dbReference>